<dbReference type="PANTHER" id="PTHR43617:SF20">
    <property type="entry name" value="N-ALPHA-ACETYLTRANSFERASE RIMI"/>
    <property type="match status" value="1"/>
</dbReference>
<reference evidence="3" key="1">
    <citation type="submission" date="2024-03" db="EMBL/GenBank/DDBJ databases">
        <title>Chitinophaga horti sp. nov., isolated from garden soil.</title>
        <authorList>
            <person name="Lee D.S."/>
            <person name="Han D.M."/>
            <person name="Baek J.H."/>
            <person name="Choi D.G."/>
            <person name="Jeon J.H."/>
            <person name="Jeon C.O."/>
        </authorList>
    </citation>
    <scope>NUCLEOTIDE SEQUENCE [LARGE SCALE GENOMIC DNA]</scope>
    <source>
        <strain evidence="3">GPA1</strain>
    </source>
</reference>
<dbReference type="InterPro" id="IPR000182">
    <property type="entry name" value="GNAT_dom"/>
</dbReference>
<protein>
    <submittedName>
        <fullName evidence="2">GNAT family N-acetyltransferase</fullName>
    </submittedName>
</protein>
<name>A0ABZ2YPD1_9BACT</name>
<feature type="domain" description="N-acetyltransferase" evidence="1">
    <location>
        <begin position="1"/>
        <end position="187"/>
    </location>
</feature>
<dbReference type="InterPro" id="IPR050276">
    <property type="entry name" value="MshD_Acetyltransferase"/>
</dbReference>
<dbReference type="Proteomes" id="UP001485459">
    <property type="component" value="Chromosome"/>
</dbReference>
<dbReference type="PROSITE" id="PS51186">
    <property type="entry name" value="GNAT"/>
    <property type="match status" value="1"/>
</dbReference>
<proteinExistence type="predicted"/>
<evidence type="ECO:0000259" key="1">
    <source>
        <dbReference type="PROSITE" id="PS51186"/>
    </source>
</evidence>
<dbReference type="SUPFAM" id="SSF55729">
    <property type="entry name" value="Acyl-CoA N-acyltransferases (Nat)"/>
    <property type="match status" value="1"/>
</dbReference>
<evidence type="ECO:0000313" key="2">
    <source>
        <dbReference type="EMBL" id="WZN41595.1"/>
    </source>
</evidence>
<evidence type="ECO:0000313" key="3">
    <source>
        <dbReference type="Proteomes" id="UP001485459"/>
    </source>
</evidence>
<gene>
    <name evidence="2" type="ORF">WJU16_00900</name>
</gene>
<keyword evidence="3" id="KW-1185">Reference proteome</keyword>
<dbReference type="Pfam" id="PF00583">
    <property type="entry name" value="Acetyltransf_1"/>
    <property type="match status" value="1"/>
</dbReference>
<dbReference type="PANTHER" id="PTHR43617">
    <property type="entry name" value="L-AMINO ACID N-ACETYLTRANSFERASE"/>
    <property type="match status" value="1"/>
</dbReference>
<dbReference type="InterPro" id="IPR016181">
    <property type="entry name" value="Acyl_CoA_acyltransferase"/>
</dbReference>
<dbReference type="EMBL" id="CP149822">
    <property type="protein sequence ID" value="WZN41595.1"/>
    <property type="molecule type" value="Genomic_DNA"/>
</dbReference>
<sequence>MIRPATPNDAPVAVPLLFLAMEEIARKISGTNDMQVVTHIFEHLFREPGNQYSFENTLIYESDNGVSGMIIGYDGGKLHQLRKPVLDYIRWQTGAGVCPEDETQPGEFYLDSIAVAPGNQGKGIGGQLINAAVERAAGEGIPKAGLLVSTDNPAAQRLYERMGFQVEYTIPFAGGRYHHLVKKLQTA</sequence>
<dbReference type="Gene3D" id="3.40.630.30">
    <property type="match status" value="1"/>
</dbReference>
<organism evidence="2 3">
    <name type="scientific">Chitinophaga pollutisoli</name>
    <dbReference type="NCBI Taxonomy" id="3133966"/>
    <lineage>
        <taxon>Bacteria</taxon>
        <taxon>Pseudomonadati</taxon>
        <taxon>Bacteroidota</taxon>
        <taxon>Chitinophagia</taxon>
        <taxon>Chitinophagales</taxon>
        <taxon>Chitinophagaceae</taxon>
        <taxon>Chitinophaga</taxon>
    </lineage>
</organism>
<accession>A0ABZ2YPD1</accession>
<dbReference type="RefSeq" id="WP_341836444.1">
    <property type="nucleotide sequence ID" value="NZ_CP149822.1"/>
</dbReference>
<dbReference type="CDD" id="cd04301">
    <property type="entry name" value="NAT_SF"/>
    <property type="match status" value="1"/>
</dbReference>